<evidence type="ECO:0008006" key="6">
    <source>
        <dbReference type="Google" id="ProtNLM"/>
    </source>
</evidence>
<dbReference type="Gene3D" id="1.25.40.10">
    <property type="entry name" value="Tetratricopeptide repeat domain"/>
    <property type="match status" value="1"/>
</dbReference>
<feature type="repeat" description="PPR" evidence="3">
    <location>
        <begin position="167"/>
        <end position="202"/>
    </location>
</feature>
<sequence length="261" mass="29216">MSLVKPHILRPPSSFQCAPSDAALAEKAVTYLKRHPHHLNSLSSNFTPEAASYLLLKSQLDKNVILKFITWARTRHFFTFHCKCLALHILTRFKLYKTAQALAEDVAVSSVDDTGTLVFECLSDSFHSCNSSSAVFDLVVKSYSHLNLIDKSLNIVNLAKVRGFMPGVLSYNAILDAIIRSKGSVKFAEEVFSEMVKNGVSPNVFTYNILIRGFFAAGNLDRGLYFFGEMERTGCLPNVVTYNTLIDAYCKLKRWTMHLGC</sequence>
<dbReference type="NCBIfam" id="TIGR00756">
    <property type="entry name" value="PPR"/>
    <property type="match status" value="3"/>
</dbReference>
<comment type="similarity">
    <text evidence="1">Belongs to the PPR family. P subfamily.</text>
</comment>
<keyword evidence="5" id="KW-1185">Reference proteome</keyword>
<evidence type="ECO:0000313" key="4">
    <source>
        <dbReference type="EMBL" id="KAF3435368.1"/>
    </source>
</evidence>
<name>A0A8K0DUD4_9ROSA</name>
<dbReference type="AlphaFoldDB" id="A0A8K0DUD4"/>
<keyword evidence="2" id="KW-0677">Repeat</keyword>
<evidence type="ECO:0000256" key="3">
    <source>
        <dbReference type="PROSITE-ProRule" id="PRU00708"/>
    </source>
</evidence>
<evidence type="ECO:0000313" key="5">
    <source>
        <dbReference type="Proteomes" id="UP000796880"/>
    </source>
</evidence>
<reference evidence="4" key="1">
    <citation type="submission" date="2020-03" db="EMBL/GenBank/DDBJ databases">
        <title>A high-quality chromosome-level genome assembly of a woody plant with both climbing and erect habits, Rhamnella rubrinervis.</title>
        <authorList>
            <person name="Lu Z."/>
            <person name="Yang Y."/>
            <person name="Zhu X."/>
            <person name="Sun Y."/>
        </authorList>
    </citation>
    <scope>NUCLEOTIDE SEQUENCE</scope>
    <source>
        <strain evidence="4">BYM</strain>
        <tissue evidence="4">Leaf</tissue>
    </source>
</reference>
<dbReference type="Pfam" id="PF01535">
    <property type="entry name" value="PPR"/>
    <property type="match status" value="1"/>
</dbReference>
<organism evidence="4 5">
    <name type="scientific">Rhamnella rubrinervis</name>
    <dbReference type="NCBI Taxonomy" id="2594499"/>
    <lineage>
        <taxon>Eukaryota</taxon>
        <taxon>Viridiplantae</taxon>
        <taxon>Streptophyta</taxon>
        <taxon>Embryophyta</taxon>
        <taxon>Tracheophyta</taxon>
        <taxon>Spermatophyta</taxon>
        <taxon>Magnoliopsida</taxon>
        <taxon>eudicotyledons</taxon>
        <taxon>Gunneridae</taxon>
        <taxon>Pentapetalae</taxon>
        <taxon>rosids</taxon>
        <taxon>fabids</taxon>
        <taxon>Rosales</taxon>
        <taxon>Rhamnaceae</taxon>
        <taxon>rhamnoid group</taxon>
        <taxon>Rhamneae</taxon>
        <taxon>Rhamnella</taxon>
    </lineage>
</organism>
<dbReference type="OrthoDB" id="185373at2759"/>
<dbReference type="InterPro" id="IPR002885">
    <property type="entry name" value="PPR_rpt"/>
</dbReference>
<evidence type="ECO:0000256" key="1">
    <source>
        <dbReference type="ARBA" id="ARBA00007626"/>
    </source>
</evidence>
<accession>A0A8K0DUD4</accession>
<dbReference type="PANTHER" id="PTHR47941">
    <property type="entry name" value="PENTATRICOPEPTIDE REPEAT-CONTAINING PROTEIN 3, MITOCHONDRIAL"/>
    <property type="match status" value="1"/>
</dbReference>
<evidence type="ECO:0000256" key="2">
    <source>
        <dbReference type="ARBA" id="ARBA00022737"/>
    </source>
</evidence>
<dbReference type="Proteomes" id="UP000796880">
    <property type="component" value="Unassembled WGS sequence"/>
</dbReference>
<protein>
    <recommendedName>
        <fullName evidence="6">Pentatricopeptide repeat-containing protein</fullName>
    </recommendedName>
</protein>
<dbReference type="InterPro" id="IPR011990">
    <property type="entry name" value="TPR-like_helical_dom_sf"/>
</dbReference>
<dbReference type="EMBL" id="VOIH02000010">
    <property type="protein sequence ID" value="KAF3435368.1"/>
    <property type="molecule type" value="Genomic_DNA"/>
</dbReference>
<feature type="repeat" description="PPR" evidence="3">
    <location>
        <begin position="203"/>
        <end position="237"/>
    </location>
</feature>
<proteinExistence type="inferred from homology"/>
<dbReference type="Pfam" id="PF13041">
    <property type="entry name" value="PPR_2"/>
    <property type="match status" value="1"/>
</dbReference>
<comment type="caution">
    <text evidence="4">The sequence shown here is derived from an EMBL/GenBank/DDBJ whole genome shotgun (WGS) entry which is preliminary data.</text>
</comment>
<gene>
    <name evidence="4" type="ORF">FNV43_RR22457</name>
</gene>
<dbReference type="PROSITE" id="PS51375">
    <property type="entry name" value="PPR"/>
    <property type="match status" value="2"/>
</dbReference>